<gene>
    <name evidence="1" type="ORF">GCM10010339_28130</name>
</gene>
<accession>A0A918YHE1</accession>
<dbReference type="EMBL" id="BMVG01000005">
    <property type="protein sequence ID" value="GHE02920.1"/>
    <property type="molecule type" value="Genomic_DNA"/>
</dbReference>
<evidence type="ECO:0000313" key="1">
    <source>
        <dbReference type="EMBL" id="GHE02920.1"/>
    </source>
</evidence>
<reference evidence="1" key="1">
    <citation type="journal article" date="2014" name="Int. J. Syst. Evol. Microbiol.">
        <title>Complete genome sequence of Corynebacterium casei LMG S-19264T (=DSM 44701T), isolated from a smear-ripened cheese.</title>
        <authorList>
            <consortium name="US DOE Joint Genome Institute (JGI-PGF)"/>
            <person name="Walter F."/>
            <person name="Albersmeier A."/>
            <person name="Kalinowski J."/>
            <person name="Ruckert C."/>
        </authorList>
    </citation>
    <scope>NUCLEOTIDE SEQUENCE</scope>
    <source>
        <strain evidence="1">JCM 4714</strain>
    </source>
</reference>
<keyword evidence="2" id="KW-1185">Reference proteome</keyword>
<reference evidence="1" key="2">
    <citation type="submission" date="2020-09" db="EMBL/GenBank/DDBJ databases">
        <authorList>
            <person name="Sun Q."/>
            <person name="Ohkuma M."/>
        </authorList>
    </citation>
    <scope>NUCLEOTIDE SEQUENCE</scope>
    <source>
        <strain evidence="1">JCM 4714</strain>
    </source>
</reference>
<sequence>MSLTTNHVLVHPEEPGVLGLQLGRDPLWLRPRLSALLQRLINERRPLAAPLRTRETPYLFPGLRPDQPMTSNTLQRRLTRLGITSTSKARNGAWLAMVGAVHWKMLADLLGLADGTAHNWHKLNGGDRASYVANRLKASQAPTGPE</sequence>
<protein>
    <submittedName>
        <fullName evidence="1">Uncharacterized protein</fullName>
    </submittedName>
</protein>
<evidence type="ECO:0000313" key="2">
    <source>
        <dbReference type="Proteomes" id="UP000655443"/>
    </source>
</evidence>
<name>A0A918YHE1_9ACTN</name>
<comment type="caution">
    <text evidence="1">The sequence shown here is derived from an EMBL/GenBank/DDBJ whole genome shotgun (WGS) entry which is preliminary data.</text>
</comment>
<organism evidence="1 2">
    <name type="scientific">Streptomyces alanosinicus</name>
    <dbReference type="NCBI Taxonomy" id="68171"/>
    <lineage>
        <taxon>Bacteria</taxon>
        <taxon>Bacillati</taxon>
        <taxon>Actinomycetota</taxon>
        <taxon>Actinomycetes</taxon>
        <taxon>Kitasatosporales</taxon>
        <taxon>Streptomycetaceae</taxon>
        <taxon>Streptomyces</taxon>
    </lineage>
</organism>
<proteinExistence type="predicted"/>
<dbReference type="RefSeq" id="WP_189952115.1">
    <property type="nucleotide sequence ID" value="NZ_BMVG01000005.1"/>
</dbReference>
<dbReference type="Proteomes" id="UP000655443">
    <property type="component" value="Unassembled WGS sequence"/>
</dbReference>
<dbReference type="AlphaFoldDB" id="A0A918YHE1"/>